<proteinExistence type="predicted"/>
<name>A0A0F8YL36_9ZZZZ</name>
<organism evidence="1">
    <name type="scientific">marine sediment metagenome</name>
    <dbReference type="NCBI Taxonomy" id="412755"/>
    <lineage>
        <taxon>unclassified sequences</taxon>
        <taxon>metagenomes</taxon>
        <taxon>ecological metagenomes</taxon>
    </lineage>
</organism>
<evidence type="ECO:0000313" key="1">
    <source>
        <dbReference type="EMBL" id="KKK82128.1"/>
    </source>
</evidence>
<dbReference type="EMBL" id="LAZR01052809">
    <property type="protein sequence ID" value="KKK82128.1"/>
    <property type="molecule type" value="Genomic_DNA"/>
</dbReference>
<sequence>MTDILREAAEMVVEGADATERHDEYAPLSSVRYIVGGKRIEDLRAALADTADAPPEDTRKICCSYCGGLYPFSELTEALSCRKCKEGRSGTAQPDVPEGQKGTTLQYDAKNKLSYVWLIWVLHEKTNRWELQGICTSEIELTPRVRAIKNDPDTIQVRTEAAFVDHLFAGGETVGDYANRVAAAHEEG</sequence>
<protein>
    <submittedName>
        <fullName evidence="1">Uncharacterized protein</fullName>
    </submittedName>
</protein>
<comment type="caution">
    <text evidence="1">The sequence shown here is derived from an EMBL/GenBank/DDBJ whole genome shotgun (WGS) entry which is preliminary data.</text>
</comment>
<accession>A0A0F8YL36</accession>
<reference evidence="1" key="1">
    <citation type="journal article" date="2015" name="Nature">
        <title>Complex archaea that bridge the gap between prokaryotes and eukaryotes.</title>
        <authorList>
            <person name="Spang A."/>
            <person name="Saw J.H."/>
            <person name="Jorgensen S.L."/>
            <person name="Zaremba-Niedzwiedzka K."/>
            <person name="Martijn J."/>
            <person name="Lind A.E."/>
            <person name="van Eijk R."/>
            <person name="Schleper C."/>
            <person name="Guy L."/>
            <person name="Ettema T.J."/>
        </authorList>
    </citation>
    <scope>NUCLEOTIDE SEQUENCE</scope>
</reference>
<dbReference type="AlphaFoldDB" id="A0A0F8YL36"/>
<gene>
    <name evidence="1" type="ORF">LCGC14_2806500</name>
</gene>